<accession>U4TMP0</accession>
<dbReference type="Proteomes" id="UP000030647">
    <property type="component" value="Unassembled WGS sequence"/>
</dbReference>
<dbReference type="HOGENOM" id="CLU_3272079_0_0_9"/>
<organism evidence="1 2">
    <name type="scientific">Schleiferilactobacillus shenzhenensis LY-73</name>
    <dbReference type="NCBI Taxonomy" id="1231336"/>
    <lineage>
        <taxon>Bacteria</taxon>
        <taxon>Bacillati</taxon>
        <taxon>Bacillota</taxon>
        <taxon>Bacilli</taxon>
        <taxon>Lactobacillales</taxon>
        <taxon>Lactobacillaceae</taxon>
        <taxon>Schleiferilactobacillus</taxon>
    </lineage>
</organism>
<proteinExistence type="predicted"/>
<protein>
    <submittedName>
        <fullName evidence="1">Uncharacterized protein</fullName>
    </submittedName>
</protein>
<evidence type="ECO:0000313" key="1">
    <source>
        <dbReference type="EMBL" id="ERL65479.1"/>
    </source>
</evidence>
<gene>
    <name evidence="1" type="ORF">L248_2552</name>
</gene>
<evidence type="ECO:0000313" key="2">
    <source>
        <dbReference type="Proteomes" id="UP000030647"/>
    </source>
</evidence>
<keyword evidence="2" id="KW-1185">Reference proteome</keyword>
<name>U4TMP0_9LACO</name>
<dbReference type="STRING" id="1231336.L248_2552"/>
<dbReference type="AlphaFoldDB" id="U4TMP0"/>
<dbReference type="EMBL" id="KI271586">
    <property type="protein sequence ID" value="ERL65479.1"/>
    <property type="molecule type" value="Genomic_DNA"/>
</dbReference>
<sequence>MTVFVKVYRFVKTPTFADVKQIQQINFTNIARLEKITHDIL</sequence>
<reference evidence="2" key="1">
    <citation type="journal article" date="2013" name="Genome Announc.">
        <title>Whole-Genome Sequencing of Lactobacillus shenzhenensis Strain LY-73T.</title>
        <authorList>
            <person name="Lin Z."/>
            <person name="Liu Z."/>
            <person name="Yang R."/>
            <person name="Zou Y."/>
            <person name="Wan D."/>
            <person name="Chen J."/>
            <person name="Guo M."/>
            <person name="Zhao J."/>
            <person name="Fang C."/>
            <person name="Yang R."/>
            <person name="Liu F."/>
        </authorList>
    </citation>
    <scope>NUCLEOTIDE SEQUENCE [LARGE SCALE GENOMIC DNA]</scope>
    <source>
        <strain evidence="2">LY-73</strain>
    </source>
</reference>